<gene>
    <name evidence="1" type="ORF">H8L32_13400</name>
</gene>
<dbReference type="RefSeq" id="WP_186947743.1">
    <property type="nucleotide sequence ID" value="NZ_JACOGF010000006.1"/>
</dbReference>
<dbReference type="EMBL" id="JACOGF010000006">
    <property type="protein sequence ID" value="MBC3918482.1"/>
    <property type="molecule type" value="Genomic_DNA"/>
</dbReference>
<protein>
    <submittedName>
        <fullName evidence="1">Uncharacterized protein</fullName>
    </submittedName>
</protein>
<evidence type="ECO:0000313" key="1">
    <source>
        <dbReference type="EMBL" id="MBC3918482.1"/>
    </source>
</evidence>
<reference evidence="1 2" key="1">
    <citation type="submission" date="2020-08" db="EMBL/GenBank/DDBJ databases">
        <title>Novel species isolated from subtropical streams in China.</title>
        <authorList>
            <person name="Lu H."/>
        </authorList>
    </citation>
    <scope>NUCLEOTIDE SEQUENCE [LARGE SCALE GENOMIC DNA]</scope>
    <source>
        <strain evidence="1 2">CY18W</strain>
    </source>
</reference>
<keyword evidence="2" id="KW-1185">Reference proteome</keyword>
<organism evidence="1 2">
    <name type="scientific">Undibacterium hunanense</name>
    <dbReference type="NCBI Taxonomy" id="2762292"/>
    <lineage>
        <taxon>Bacteria</taxon>
        <taxon>Pseudomonadati</taxon>
        <taxon>Pseudomonadota</taxon>
        <taxon>Betaproteobacteria</taxon>
        <taxon>Burkholderiales</taxon>
        <taxon>Oxalobacteraceae</taxon>
        <taxon>Undibacterium</taxon>
    </lineage>
</organism>
<accession>A0ABR6ZRJ3</accession>
<proteinExistence type="predicted"/>
<name>A0ABR6ZRJ3_9BURK</name>
<evidence type="ECO:0000313" key="2">
    <source>
        <dbReference type="Proteomes" id="UP000650424"/>
    </source>
</evidence>
<dbReference type="Proteomes" id="UP000650424">
    <property type="component" value="Unassembled WGS sequence"/>
</dbReference>
<sequence length="479" mass="55047">MLSSQELCIEVAQLTTRVTLQKTEDNELLTTEIFGVGLLRYPYVQVLHEGYPDKTAKLTQCEVRIQVVADREEDHVECFMFNYLESYGQFPKDVRMTVSVLVSKSLFEALRASLIISHSRCNLYLELSDWVNKFTVERDFANVRAKAATLHLESSQHFVKVVPQNYEDSSYYQAVAEKVLSKRWALRYRIGVELSSGLALQDLSATRWNVIETLDEIMSYLVSSFHSMEENTVERIPQNLFRLSPTEFLEQVSDLPKSLSDKLISSYDRVWIHVPIMQVLRTGEAASELNAQRLSPNVEEIEELARLYYEHKQLCSPLLEWAIINALIYSETINFARTILAKNHLLGFPIAESIEPVGYWKQLRLSLTEGLGSIFCEAYSLGLTAIAASVANFISESGFWLLFWGITAIRWIRKRDDPKLEVHKKNYALLSDMISAHQCLKTYDFNADLLKARLHALEIRGAVFSVTVYNLLEKRLYRD</sequence>
<comment type="caution">
    <text evidence="1">The sequence shown here is derived from an EMBL/GenBank/DDBJ whole genome shotgun (WGS) entry which is preliminary data.</text>
</comment>